<dbReference type="SUPFAM" id="SSF47923">
    <property type="entry name" value="Ypt/Rab-GAP domain of gyp1p"/>
    <property type="match status" value="2"/>
</dbReference>
<keyword evidence="1" id="KW-0343">GTPase activation</keyword>
<proteinExistence type="predicted"/>
<feature type="compositionally biased region" description="Low complexity" evidence="2">
    <location>
        <begin position="820"/>
        <end position="835"/>
    </location>
</feature>
<dbReference type="GO" id="GO:0005096">
    <property type="term" value="F:GTPase activator activity"/>
    <property type="evidence" value="ECO:0007669"/>
    <property type="project" value="UniProtKB-KW"/>
</dbReference>
<feature type="region of interest" description="Disordered" evidence="2">
    <location>
        <begin position="515"/>
        <end position="576"/>
    </location>
</feature>
<dbReference type="Pfam" id="PF00566">
    <property type="entry name" value="RabGAP-TBC"/>
    <property type="match status" value="1"/>
</dbReference>
<feature type="domain" description="Rab-GAP TBC" evidence="3">
    <location>
        <begin position="145"/>
        <end position="349"/>
    </location>
</feature>
<dbReference type="InterPro" id="IPR035969">
    <property type="entry name" value="Rab-GAP_TBC_sf"/>
</dbReference>
<gene>
    <name evidence="4" type="ORF">I350_08061</name>
</gene>
<dbReference type="Gene3D" id="1.10.472.80">
    <property type="entry name" value="Ypt/Rab-GAP domain of gyp1p, domain 3"/>
    <property type="match status" value="1"/>
</dbReference>
<feature type="region of interest" description="Disordered" evidence="2">
    <location>
        <begin position="437"/>
        <end position="470"/>
    </location>
</feature>
<feature type="compositionally biased region" description="Pro residues" evidence="2">
    <location>
        <begin position="121"/>
        <end position="132"/>
    </location>
</feature>
<dbReference type="PANTHER" id="PTHR22957:SF337">
    <property type="entry name" value="TBC1 DOMAIN FAMILY MEMBER 5"/>
    <property type="match status" value="1"/>
</dbReference>
<reference evidence="4 5" key="1">
    <citation type="submission" date="2016-06" db="EMBL/GenBank/DDBJ databases">
        <title>Evolution of pathogenesis and genome organization in the Tremellales.</title>
        <authorList>
            <person name="Cuomo C."/>
            <person name="Litvintseva A."/>
            <person name="Heitman J."/>
            <person name="Chen Y."/>
            <person name="Sun S."/>
            <person name="Springer D."/>
            <person name="Dromer F."/>
            <person name="Young S."/>
            <person name="Zeng Q."/>
            <person name="Chapman S."/>
            <person name="Gujja S."/>
            <person name="Saif S."/>
            <person name="Birren B."/>
        </authorList>
    </citation>
    <scope>NUCLEOTIDE SEQUENCE [LARGE SCALE GENOMIC DNA]</scope>
    <source>
        <strain evidence="4 5">CBS 6273</strain>
    </source>
</reference>
<evidence type="ECO:0000313" key="5">
    <source>
        <dbReference type="Proteomes" id="UP000095149"/>
    </source>
</evidence>
<feature type="compositionally biased region" description="Polar residues" evidence="2">
    <location>
        <begin position="441"/>
        <end position="450"/>
    </location>
</feature>
<evidence type="ECO:0000259" key="3">
    <source>
        <dbReference type="PROSITE" id="PS50086"/>
    </source>
</evidence>
<feature type="compositionally biased region" description="Polar residues" evidence="2">
    <location>
        <begin position="730"/>
        <end position="767"/>
    </location>
</feature>
<feature type="compositionally biased region" description="Low complexity" evidence="2">
    <location>
        <begin position="515"/>
        <end position="546"/>
    </location>
</feature>
<dbReference type="EMBL" id="MEKH01000014">
    <property type="protein sequence ID" value="ODN97081.1"/>
    <property type="molecule type" value="Genomic_DNA"/>
</dbReference>
<organism evidence="4 5">
    <name type="scientific">Cryptococcus amylolentus CBS 6273</name>
    <dbReference type="NCBI Taxonomy" id="1296118"/>
    <lineage>
        <taxon>Eukaryota</taxon>
        <taxon>Fungi</taxon>
        <taxon>Dikarya</taxon>
        <taxon>Basidiomycota</taxon>
        <taxon>Agaricomycotina</taxon>
        <taxon>Tremellomycetes</taxon>
        <taxon>Tremellales</taxon>
        <taxon>Cryptococcaceae</taxon>
        <taxon>Cryptococcus</taxon>
    </lineage>
</organism>
<dbReference type="OrthoDB" id="27140at2759"/>
<sequence length="868" mass="94915">MSSPREEDVFIRPSSKEIRSQWNKIFSDPLINLGKLRSRSLDKAGLGPEGANGGVTLRSLYWRFYHNLLPPPTSLDLFPPAVETTRETYNIHRRRYLIAPDGRWASDCSGFQESLDSPNQPLSPNPSSPNPTSPLQGNEGWDPLSLSTSSPWKTWFAHTELRATIRQDVDRTFPDMPYFQLERVQRCMTTALFIFSVLNPDVGYRQGMHELFACCLLAVDRDSLTVGQGSTVKEEAMLRTLDRRYIEHDAFELFAAVMKNGKAFYEWRAEEGPPIRSKSPTAPQAPIIIRCSNLHSSILRKIDPQLWEKLESEGVEAQIWAIRWLRLIFTRELPFNIAMRLWDGIFAEDPGLQLLDFVCVAMLLLIRNELIEGDYPAILTNLLHYPAPSPTYPFEPFMILAQALYLRDELSPAAGVEIVLQNQDLLNIKAAPFRGDIDGPATSQAESRSNGRGGSFNAGRSRMQKSGGMGGIAQGLFERAQAAGLDKAFLSTVSDIRKNIPDSAYSYLPNLPFSPAQSPGPQSPSNAFSSIPSSSRPARSFFHSPSQSHTNTRPRPPLRSRPSMDSQTSEMSVKTVKDAEREMAELRLAMLGMGKAMLEWLDVVKNKDQSTTEGSDGERDAAWSGLERVRDTLIDAAGKDVDDIVKEWGWHEGLEAPSSRSTTPAPDTEPQAPVIAPAVATASQVPEPDRDPLSVKTGPGHMEFEDATPTPASVSVMPTTPMFLGRPSGARTSLTPPSRAGSSRTAGAPNTTRQSPSELANGQSRMSVVSGLPRVSQSAPLTSNGAFARHQQVEERRPSTAGLGISSSSRGVKSTRDPLADSSAAASSDPLAGLGVTSREDKRLSASTVKAKGRNSGGVDPLLGIDLK</sequence>
<dbReference type="InterPro" id="IPR000195">
    <property type="entry name" value="Rab-GAP-TBC_dom"/>
</dbReference>
<dbReference type="Gene3D" id="1.10.8.270">
    <property type="entry name" value="putative rabgap domain of human tbc1 domain family member 14 like domains"/>
    <property type="match status" value="1"/>
</dbReference>
<evidence type="ECO:0000256" key="2">
    <source>
        <dbReference type="SAM" id="MobiDB-lite"/>
    </source>
</evidence>
<evidence type="ECO:0000256" key="1">
    <source>
        <dbReference type="ARBA" id="ARBA00022468"/>
    </source>
</evidence>
<feature type="compositionally biased region" description="Polar residues" evidence="2">
    <location>
        <begin position="775"/>
        <end position="785"/>
    </location>
</feature>
<feature type="region of interest" description="Disordered" evidence="2">
    <location>
        <begin position="680"/>
        <end position="868"/>
    </location>
</feature>
<dbReference type="Proteomes" id="UP000095149">
    <property type="component" value="Unassembled WGS sequence"/>
</dbReference>
<accession>A0A1E3JAY7</accession>
<evidence type="ECO:0000313" key="4">
    <source>
        <dbReference type="EMBL" id="ODN97081.1"/>
    </source>
</evidence>
<feature type="region of interest" description="Disordered" evidence="2">
    <location>
        <begin position="109"/>
        <end position="145"/>
    </location>
</feature>
<comment type="caution">
    <text evidence="4">The sequence shown here is derived from an EMBL/GenBank/DDBJ whole genome shotgun (WGS) entry which is preliminary data.</text>
</comment>
<dbReference type="SMART" id="SM00164">
    <property type="entry name" value="TBC"/>
    <property type="match status" value="1"/>
</dbReference>
<protein>
    <recommendedName>
        <fullName evidence="3">Rab-GAP TBC domain-containing protein</fullName>
    </recommendedName>
</protein>
<dbReference type="AlphaFoldDB" id="A0A1E3JAY7"/>
<dbReference type="PROSITE" id="PS50086">
    <property type="entry name" value="TBC_RABGAP"/>
    <property type="match status" value="1"/>
</dbReference>
<dbReference type="PANTHER" id="PTHR22957">
    <property type="entry name" value="TBC1 DOMAIN FAMILY MEMBER GTPASE-ACTIVATING PROTEIN"/>
    <property type="match status" value="1"/>
</dbReference>
<dbReference type="FunFam" id="1.10.472.80:FF:000038">
    <property type="entry name" value="TBC1 domain family member 5"/>
    <property type="match status" value="1"/>
</dbReference>
<name>A0A1E3JAY7_9TREE</name>
<dbReference type="FunFam" id="1.10.8.270:FF:000031">
    <property type="entry name" value="TBC1 domain family member 5"/>
    <property type="match status" value="1"/>
</dbReference>